<dbReference type="Pfam" id="PF01229">
    <property type="entry name" value="Glyco_hydro_39"/>
    <property type="match status" value="1"/>
</dbReference>
<dbReference type="Proteomes" id="UP000176420">
    <property type="component" value="Unassembled WGS sequence"/>
</dbReference>
<dbReference type="SUPFAM" id="SSF51445">
    <property type="entry name" value="(Trans)glycosidases"/>
    <property type="match status" value="1"/>
</dbReference>
<evidence type="ECO:0000256" key="1">
    <source>
        <dbReference type="ARBA" id="ARBA00008875"/>
    </source>
</evidence>
<sequence length="565" mass="65034">MKNIFFVLPVFIFFGFIGTAQASDQITEAFGVNLHLHQRVLTENQEQVLTLAQDHGVQWAREEFIWQDIEPQENEFSWTAYDAVVDNYQKNNIKILGLLTYSTQWASTNPDAANYEFYPPDIEKWKNYVTAVSEHYAQDIDAWEIWNEPNLTGFWQGDVDRYVELLEVSARAIHEVYPQARIVLGGLSGSDQDFLNEVYAKISDPGLIDAVAFHPYRELNGQFVYAPEYTRPGLNTLRQDIYQMKAVMNAYHQNATPIWLTEVGWSTSDEGVSQAVQANYLLRLYTIALSIAGVEKVFWYSFADDPQKFGLVDDQYVPKLALSAYLFAYQHLNQQKFTQATAPHQILLDDFTTSQGWQFIGNACSTGKVNDHWHGKMKIIYQFNQTENCYAQIVFNKVLPKKSRVLFFRLKGVNQQAIMRLRLVDAQGEVFQYDFGSTPREWLDYEVDLKNYAAHWGKNADGVLNRPLTLESVIIDSNHDLDQAKILLDSLQVSLSSAKIYHFVYNQQDFYAVWNSGTSAIAKIKLKNKRINIDRLAKESLLKSSVHRIFTLRLNETLKFLQPAL</sequence>
<evidence type="ECO:0000313" key="7">
    <source>
        <dbReference type="Proteomes" id="UP000176420"/>
    </source>
</evidence>
<evidence type="ECO:0000256" key="2">
    <source>
        <dbReference type="ARBA" id="ARBA00022801"/>
    </source>
</evidence>
<feature type="domain" description="Glycosyl hydrolases family 39 N-terminal catalytic" evidence="5">
    <location>
        <begin position="66"/>
        <end position="283"/>
    </location>
</feature>
<name>A0A1G2BGM2_9BACT</name>
<dbReference type="PANTHER" id="PTHR12631:SF10">
    <property type="entry name" value="BETA-XYLOSIDASE-LIKE PROTEIN-RELATED"/>
    <property type="match status" value="1"/>
</dbReference>
<feature type="signal peptide" evidence="4">
    <location>
        <begin position="1"/>
        <end position="22"/>
    </location>
</feature>
<dbReference type="GO" id="GO:0004553">
    <property type="term" value="F:hydrolase activity, hydrolyzing O-glycosyl compounds"/>
    <property type="evidence" value="ECO:0007669"/>
    <property type="project" value="TreeGrafter"/>
</dbReference>
<reference evidence="6 7" key="1">
    <citation type="journal article" date="2016" name="Nat. Commun.">
        <title>Thousands of microbial genomes shed light on interconnected biogeochemical processes in an aquifer system.</title>
        <authorList>
            <person name="Anantharaman K."/>
            <person name="Brown C.T."/>
            <person name="Hug L.A."/>
            <person name="Sharon I."/>
            <person name="Castelle C.J."/>
            <person name="Probst A.J."/>
            <person name="Thomas B.C."/>
            <person name="Singh A."/>
            <person name="Wilkins M.J."/>
            <person name="Karaoz U."/>
            <person name="Brodie E.L."/>
            <person name="Williams K.H."/>
            <person name="Hubbard S.S."/>
            <person name="Banfield J.F."/>
        </authorList>
    </citation>
    <scope>NUCLEOTIDE SEQUENCE [LARGE SCALE GENOMIC DNA]</scope>
</reference>
<protein>
    <recommendedName>
        <fullName evidence="5">Glycosyl hydrolases family 39 N-terminal catalytic domain-containing protein</fullName>
    </recommendedName>
</protein>
<dbReference type="InterPro" id="IPR051923">
    <property type="entry name" value="Glycosyl_Hydrolase_39"/>
</dbReference>
<comment type="caution">
    <text evidence="6">The sequence shown here is derived from an EMBL/GenBank/DDBJ whole genome shotgun (WGS) entry which is preliminary data.</text>
</comment>
<dbReference type="Gene3D" id="3.20.20.80">
    <property type="entry name" value="Glycosidases"/>
    <property type="match status" value="1"/>
</dbReference>
<evidence type="ECO:0000256" key="3">
    <source>
        <dbReference type="ARBA" id="ARBA00023295"/>
    </source>
</evidence>
<dbReference type="PANTHER" id="PTHR12631">
    <property type="entry name" value="ALPHA-L-IDURONIDASE"/>
    <property type="match status" value="1"/>
</dbReference>
<evidence type="ECO:0000313" key="6">
    <source>
        <dbReference type="EMBL" id="OGY88331.1"/>
    </source>
</evidence>
<organism evidence="6 7">
    <name type="scientific">Candidatus Kerfeldbacteria bacterium RIFOXYB2_FULL_38_14</name>
    <dbReference type="NCBI Taxonomy" id="1798547"/>
    <lineage>
        <taxon>Bacteria</taxon>
        <taxon>Candidatus Kerfeldiibacteriota</taxon>
    </lineage>
</organism>
<evidence type="ECO:0000259" key="5">
    <source>
        <dbReference type="Pfam" id="PF01229"/>
    </source>
</evidence>
<accession>A0A1G2BGM2</accession>
<dbReference type="AlphaFoldDB" id="A0A1G2BGM2"/>
<keyword evidence="4" id="KW-0732">Signal</keyword>
<comment type="similarity">
    <text evidence="1">Belongs to the glycosyl hydrolase 39 family.</text>
</comment>
<dbReference type="InterPro" id="IPR017853">
    <property type="entry name" value="GH"/>
</dbReference>
<gene>
    <name evidence="6" type="ORF">A2319_03365</name>
</gene>
<keyword evidence="2" id="KW-0378">Hydrolase</keyword>
<evidence type="ECO:0000256" key="4">
    <source>
        <dbReference type="SAM" id="SignalP"/>
    </source>
</evidence>
<dbReference type="InterPro" id="IPR049166">
    <property type="entry name" value="GH39_cat"/>
</dbReference>
<feature type="chain" id="PRO_5009582075" description="Glycosyl hydrolases family 39 N-terminal catalytic domain-containing protein" evidence="4">
    <location>
        <begin position="23"/>
        <end position="565"/>
    </location>
</feature>
<keyword evidence="3" id="KW-0326">Glycosidase</keyword>
<proteinExistence type="inferred from homology"/>
<dbReference type="EMBL" id="MHKI01000002">
    <property type="protein sequence ID" value="OGY88331.1"/>
    <property type="molecule type" value="Genomic_DNA"/>
</dbReference>